<gene>
    <name evidence="2" type="ORF">DBT_2323</name>
</gene>
<dbReference type="Gene3D" id="3.90.10.10">
    <property type="entry name" value="Cytochrome C3"/>
    <property type="match status" value="1"/>
</dbReference>
<dbReference type="EMBL" id="MAGO01000015">
    <property type="protein sequence ID" value="OCC14251.1"/>
    <property type="molecule type" value="Genomic_DNA"/>
</dbReference>
<dbReference type="AlphaFoldDB" id="A0A1B9F3B0"/>
<dbReference type="RefSeq" id="WP_067620548.1">
    <property type="nucleotide sequence ID" value="NZ_MAGO01000015.1"/>
</dbReference>
<keyword evidence="3" id="KW-1185">Reference proteome</keyword>
<dbReference type="Proteomes" id="UP000093080">
    <property type="component" value="Unassembled WGS sequence"/>
</dbReference>
<reference evidence="2 3" key="1">
    <citation type="submission" date="2016-06" db="EMBL/GenBank/DDBJ databases">
        <title>Respiratory ammonification of nitrate coupled to the oxidation of elemental sulfur in deep-sea autotrophic thermophilic bacteria.</title>
        <authorList>
            <person name="Slobodkina G.B."/>
            <person name="Mardanov A.V."/>
            <person name="Ravin N.V."/>
            <person name="Frolova A.A."/>
            <person name="Viryasiv M.B."/>
            <person name="Chernyh N.A."/>
            <person name="Bonch-Osmolovskaya E.A."/>
            <person name="Slobodkin A.I."/>
        </authorList>
    </citation>
    <scope>NUCLEOTIDE SEQUENCE [LARGE SCALE GENOMIC DNA]</scope>
    <source>
        <strain evidence="2 3">S69</strain>
    </source>
</reference>
<dbReference type="InterPro" id="IPR036280">
    <property type="entry name" value="Multihaem_cyt_sf"/>
</dbReference>
<dbReference type="OrthoDB" id="9814800at2"/>
<accession>A0A1B9F3B0</accession>
<dbReference type="SUPFAM" id="SSF48695">
    <property type="entry name" value="Multiheme cytochromes"/>
    <property type="match status" value="1"/>
</dbReference>
<sequence>MKKTVKMTIIGIVSFFSIGACAQYGNSPASENANPNGHSALSQSEKRQPCYECHKDVTPEIYEEWYNSAHGVGQVRCFQCHGGYDDLKVVPDVAQCSICHMEVMDRCPKDKPCWSCHSAHEFKGKK</sequence>
<protein>
    <submittedName>
        <fullName evidence="2">Periplasmic nitrate reductase, small cytochrome c subunit NapM</fullName>
    </submittedName>
</protein>
<keyword evidence="1" id="KW-0732">Signal</keyword>
<name>A0A1B9F3B0_9BACT</name>
<dbReference type="STRING" id="1156395.DBT_2323"/>
<dbReference type="PROSITE" id="PS51257">
    <property type="entry name" value="PROKAR_LIPOPROTEIN"/>
    <property type="match status" value="1"/>
</dbReference>
<evidence type="ECO:0000256" key="1">
    <source>
        <dbReference type="SAM" id="SignalP"/>
    </source>
</evidence>
<feature type="chain" id="PRO_5008626132" evidence="1">
    <location>
        <begin position="23"/>
        <end position="126"/>
    </location>
</feature>
<organism evidence="2 3">
    <name type="scientific">Dissulfuribacter thermophilus</name>
    <dbReference type="NCBI Taxonomy" id="1156395"/>
    <lineage>
        <taxon>Bacteria</taxon>
        <taxon>Pseudomonadati</taxon>
        <taxon>Thermodesulfobacteriota</taxon>
        <taxon>Dissulfuribacteria</taxon>
        <taxon>Dissulfuribacterales</taxon>
        <taxon>Dissulfuribacteraceae</taxon>
        <taxon>Dissulfuribacter</taxon>
    </lineage>
</organism>
<proteinExistence type="predicted"/>
<feature type="signal peptide" evidence="1">
    <location>
        <begin position="1"/>
        <end position="22"/>
    </location>
</feature>
<evidence type="ECO:0000313" key="2">
    <source>
        <dbReference type="EMBL" id="OCC14251.1"/>
    </source>
</evidence>
<comment type="caution">
    <text evidence="2">The sequence shown here is derived from an EMBL/GenBank/DDBJ whole genome shotgun (WGS) entry which is preliminary data.</text>
</comment>
<evidence type="ECO:0000313" key="3">
    <source>
        <dbReference type="Proteomes" id="UP000093080"/>
    </source>
</evidence>